<dbReference type="InterPro" id="IPR022635">
    <property type="entry name" value="DNA_polIII_beta_C"/>
</dbReference>
<feature type="domain" description="DNA polymerase III beta sliding clamp central" evidence="12">
    <location>
        <begin position="130"/>
        <end position="249"/>
    </location>
</feature>
<evidence type="ECO:0000313" key="17">
    <source>
        <dbReference type="Proteomes" id="UP000293902"/>
    </source>
</evidence>
<dbReference type="GO" id="GO:0008408">
    <property type="term" value="F:3'-5' exonuclease activity"/>
    <property type="evidence" value="ECO:0007669"/>
    <property type="project" value="InterPro"/>
</dbReference>
<proteinExistence type="inferred from homology"/>
<evidence type="ECO:0000256" key="6">
    <source>
        <dbReference type="ARBA" id="ARBA00022695"/>
    </source>
</evidence>
<sequence>MKFSFNKKDILEVLAKIQGITGRKTNLKITSDLLIKAVESKITITANDLETVFTGTYEAQVEKPGILSINSKKFFEIIREYPNENICINEVENRWVEIGSGDSVYHIVSSDYENFPETPVIENVDFIDIAAKDLKKMVTVSSVVGYQNDEKRIYVLGSLIEKAEVEGQDMLRIVSTDSRRLHCFDAPFTGDLDLGSSRVIIPKKGLTELGKFIDSDIETIKVGVKGNHFVSQRANESIMIKLLEGDYPDYKLVINFEGMIPIEVERAMFLTLMKRVSILTSEDYKSVIFNFTENSLAVTITNPEIGESKEQLMVGFSGEEIKSAFNPRYFMDALNLFGDEIVTLNIKDSKSPCIVKSMKNNNLICVIMSIHLS</sequence>
<dbReference type="OrthoDB" id="8421503at2"/>
<dbReference type="EMBL" id="QLNI01000019">
    <property type="protein sequence ID" value="RAM02024.1"/>
    <property type="molecule type" value="Genomic_DNA"/>
</dbReference>
<evidence type="ECO:0000256" key="5">
    <source>
        <dbReference type="ARBA" id="ARBA00022679"/>
    </source>
</evidence>
<dbReference type="Pfam" id="PF02767">
    <property type="entry name" value="DNA_pol3_beta_2"/>
    <property type="match status" value="1"/>
</dbReference>
<dbReference type="Proteomes" id="UP000248798">
    <property type="component" value="Unassembled WGS sequence"/>
</dbReference>
<dbReference type="InterPro" id="IPR022634">
    <property type="entry name" value="DNA_polIII_beta_N"/>
</dbReference>
<dbReference type="InterPro" id="IPR001001">
    <property type="entry name" value="DNA_polIII_beta"/>
</dbReference>
<evidence type="ECO:0000313" key="15">
    <source>
        <dbReference type="EMBL" id="RAM02024.1"/>
    </source>
</evidence>
<evidence type="ECO:0000256" key="7">
    <source>
        <dbReference type="ARBA" id="ARBA00022705"/>
    </source>
</evidence>
<dbReference type="NCBIfam" id="TIGR00663">
    <property type="entry name" value="dnan"/>
    <property type="match status" value="1"/>
</dbReference>
<dbReference type="CDD" id="cd00140">
    <property type="entry name" value="beta_clamp"/>
    <property type="match status" value="1"/>
</dbReference>
<dbReference type="PANTHER" id="PTHR30478:SF0">
    <property type="entry name" value="BETA SLIDING CLAMP"/>
    <property type="match status" value="1"/>
</dbReference>
<dbReference type="Pfam" id="PF00712">
    <property type="entry name" value="DNA_pol3_beta"/>
    <property type="match status" value="1"/>
</dbReference>
<keyword evidence="6 10" id="KW-0548">Nucleotidyltransferase</keyword>
<dbReference type="PIRSF" id="PIRSF000804">
    <property type="entry name" value="DNA_pol_III_b"/>
    <property type="match status" value="1"/>
</dbReference>
<dbReference type="GO" id="GO:0003887">
    <property type="term" value="F:DNA-directed DNA polymerase activity"/>
    <property type="evidence" value="ECO:0007669"/>
    <property type="project" value="UniProtKB-UniRule"/>
</dbReference>
<evidence type="ECO:0000256" key="9">
    <source>
        <dbReference type="ARBA" id="ARBA00023125"/>
    </source>
</evidence>
<evidence type="ECO:0000313" key="16">
    <source>
        <dbReference type="Proteomes" id="UP000248798"/>
    </source>
</evidence>
<dbReference type="InterPro" id="IPR046938">
    <property type="entry name" value="DNA_clamp_sf"/>
</dbReference>
<keyword evidence="7 10" id="KW-0235">DNA replication</keyword>
<evidence type="ECO:0000256" key="2">
    <source>
        <dbReference type="ARBA" id="ARBA00010752"/>
    </source>
</evidence>
<dbReference type="SUPFAM" id="SSF55979">
    <property type="entry name" value="DNA clamp"/>
    <property type="match status" value="3"/>
</dbReference>
<feature type="domain" description="DNA polymerase III beta sliding clamp C-terminal" evidence="13">
    <location>
        <begin position="262"/>
        <end position="370"/>
    </location>
</feature>
<evidence type="ECO:0000256" key="1">
    <source>
        <dbReference type="ARBA" id="ARBA00004496"/>
    </source>
</evidence>
<comment type="function">
    <text evidence="10">Confers DNA tethering and processivity to DNA polymerases and other proteins. Acts as a clamp, forming a ring around DNA (a reaction catalyzed by the clamp-loading complex) which diffuses in an ATP-independent manner freely and bidirectionally along dsDNA. Initially characterized for its ability to contact the catalytic subunit of DNA polymerase III (Pol III), a complex, multichain enzyme responsible for most of the replicative synthesis in bacteria; Pol III exhibits 3'-5' exonuclease proofreading activity. The beta chain is required for initiation of replication as well as for processivity of DNA replication.</text>
</comment>
<organism evidence="15 16">
    <name type="scientific">Desulfobacter hydrogenophilus</name>
    <dbReference type="NCBI Taxonomy" id="2291"/>
    <lineage>
        <taxon>Bacteria</taxon>
        <taxon>Pseudomonadati</taxon>
        <taxon>Thermodesulfobacteriota</taxon>
        <taxon>Desulfobacteria</taxon>
        <taxon>Desulfobacterales</taxon>
        <taxon>Desulfobacteraceae</taxon>
        <taxon>Desulfobacter</taxon>
    </lineage>
</organism>
<keyword evidence="4 10" id="KW-0963">Cytoplasm</keyword>
<protein>
    <recommendedName>
        <fullName evidence="3 10">Beta sliding clamp</fullName>
    </recommendedName>
</protein>
<accession>A0A328FBH2</accession>
<evidence type="ECO:0000259" key="12">
    <source>
        <dbReference type="Pfam" id="PF02767"/>
    </source>
</evidence>
<keyword evidence="8 10" id="KW-0239">DNA-directed DNA polymerase</keyword>
<evidence type="ECO:0000256" key="8">
    <source>
        <dbReference type="ARBA" id="ARBA00022932"/>
    </source>
</evidence>
<evidence type="ECO:0000256" key="4">
    <source>
        <dbReference type="ARBA" id="ARBA00022490"/>
    </source>
</evidence>
<dbReference type="PANTHER" id="PTHR30478">
    <property type="entry name" value="DNA POLYMERASE III SUBUNIT BETA"/>
    <property type="match status" value="1"/>
</dbReference>
<dbReference type="EMBL" id="CP036313">
    <property type="protein sequence ID" value="QBH12373.1"/>
    <property type="molecule type" value="Genomic_DNA"/>
</dbReference>
<dbReference type="Gene3D" id="3.70.10.10">
    <property type="match status" value="1"/>
</dbReference>
<dbReference type="SMART" id="SM00480">
    <property type="entry name" value="POL3Bc"/>
    <property type="match status" value="1"/>
</dbReference>
<keyword evidence="9" id="KW-0238">DNA-binding</keyword>
<keyword evidence="17" id="KW-1185">Reference proteome</keyword>
<keyword evidence="5 10" id="KW-0808">Transferase</keyword>
<dbReference type="GO" id="GO:0006271">
    <property type="term" value="P:DNA strand elongation involved in DNA replication"/>
    <property type="evidence" value="ECO:0007669"/>
    <property type="project" value="TreeGrafter"/>
</dbReference>
<reference evidence="14 17" key="2">
    <citation type="submission" date="2019-02" db="EMBL/GenBank/DDBJ databases">
        <title>Complete genome sequence of Desulfobacter hydrogenophilus AcRS1.</title>
        <authorList>
            <person name="Marietou A."/>
            <person name="Lund M.B."/>
            <person name="Marshall I.P.G."/>
            <person name="Schreiber L."/>
            <person name="Jorgensen B."/>
        </authorList>
    </citation>
    <scope>NUCLEOTIDE SEQUENCE [LARGE SCALE GENOMIC DNA]</scope>
    <source>
        <strain evidence="14 17">AcRS1</strain>
    </source>
</reference>
<evidence type="ECO:0000259" key="13">
    <source>
        <dbReference type="Pfam" id="PF02768"/>
    </source>
</evidence>
<dbReference type="AlphaFoldDB" id="A0A328FBH2"/>
<dbReference type="GO" id="GO:0005737">
    <property type="term" value="C:cytoplasm"/>
    <property type="evidence" value="ECO:0007669"/>
    <property type="project" value="UniProtKB-SubCell"/>
</dbReference>
<dbReference type="Pfam" id="PF02768">
    <property type="entry name" value="DNA_pol3_beta_3"/>
    <property type="match status" value="1"/>
</dbReference>
<evidence type="ECO:0000313" key="14">
    <source>
        <dbReference type="EMBL" id="QBH12373.1"/>
    </source>
</evidence>
<dbReference type="GO" id="GO:0009360">
    <property type="term" value="C:DNA polymerase III complex"/>
    <property type="evidence" value="ECO:0007669"/>
    <property type="project" value="InterPro"/>
</dbReference>
<dbReference type="Proteomes" id="UP000293902">
    <property type="component" value="Chromosome"/>
</dbReference>
<dbReference type="GO" id="GO:0003677">
    <property type="term" value="F:DNA binding"/>
    <property type="evidence" value="ECO:0007669"/>
    <property type="project" value="UniProtKB-UniRule"/>
</dbReference>
<comment type="similarity">
    <text evidence="2 10">Belongs to the beta sliding clamp family.</text>
</comment>
<dbReference type="RefSeq" id="WP_111956387.1">
    <property type="nucleotide sequence ID" value="NZ_CP036313.1"/>
</dbReference>
<comment type="subcellular location">
    <subcellularLocation>
        <location evidence="1 10">Cytoplasm</location>
    </subcellularLocation>
</comment>
<name>A0A328FBH2_9BACT</name>
<feature type="domain" description="DNA polymerase III beta sliding clamp N-terminal" evidence="11">
    <location>
        <begin position="1"/>
        <end position="118"/>
    </location>
</feature>
<evidence type="ECO:0000256" key="3">
    <source>
        <dbReference type="ARBA" id="ARBA00021035"/>
    </source>
</evidence>
<evidence type="ECO:0000259" key="11">
    <source>
        <dbReference type="Pfam" id="PF00712"/>
    </source>
</evidence>
<dbReference type="Gene3D" id="3.10.150.10">
    <property type="entry name" value="DNA Polymerase III, subunit A, domain 2"/>
    <property type="match status" value="1"/>
</dbReference>
<dbReference type="InterPro" id="IPR022637">
    <property type="entry name" value="DNA_polIII_beta_cen"/>
</dbReference>
<gene>
    <name evidence="15" type="primary">dnaN</name>
    <name evidence="15" type="ORF">DO021_10405</name>
    <name evidence="14" type="ORF">EYB58_05280</name>
</gene>
<reference evidence="15 16" key="1">
    <citation type="submission" date="2018-06" db="EMBL/GenBank/DDBJ databases">
        <title>Complete Genome Sequence of Desulfobacter hydrogenophilus (DSM3380).</title>
        <authorList>
            <person name="Marietou A."/>
            <person name="Schreiber L."/>
            <person name="Marshall I."/>
            <person name="Jorgensen B."/>
        </authorList>
    </citation>
    <scope>NUCLEOTIDE SEQUENCE [LARGE SCALE GENOMIC DNA]</scope>
    <source>
        <strain evidence="15 16">DSM 3380</strain>
    </source>
</reference>
<comment type="subunit">
    <text evidence="10">Forms a ring-shaped head-to-tail homodimer around DNA.</text>
</comment>
<evidence type="ECO:0000256" key="10">
    <source>
        <dbReference type="PIRNR" id="PIRNR000804"/>
    </source>
</evidence>